<evidence type="ECO:0000256" key="1">
    <source>
        <dbReference type="SAM" id="Phobius"/>
    </source>
</evidence>
<protein>
    <submittedName>
        <fullName evidence="2">Uncharacterized protein</fullName>
    </submittedName>
</protein>
<dbReference type="Proteomes" id="UP000321523">
    <property type="component" value="Unassembled WGS sequence"/>
</dbReference>
<keyword evidence="1" id="KW-1133">Transmembrane helix</keyword>
<organism evidence="2 3">
    <name type="scientific">Skermanella aerolata</name>
    <dbReference type="NCBI Taxonomy" id="393310"/>
    <lineage>
        <taxon>Bacteria</taxon>
        <taxon>Pseudomonadati</taxon>
        <taxon>Pseudomonadota</taxon>
        <taxon>Alphaproteobacteria</taxon>
        <taxon>Rhodospirillales</taxon>
        <taxon>Azospirillaceae</taxon>
        <taxon>Skermanella</taxon>
    </lineage>
</organism>
<keyword evidence="1" id="KW-0472">Membrane</keyword>
<dbReference type="EMBL" id="BJYZ01000003">
    <property type="protein sequence ID" value="GEO36914.1"/>
    <property type="molecule type" value="Genomic_DNA"/>
</dbReference>
<feature type="transmembrane region" description="Helical" evidence="1">
    <location>
        <begin position="24"/>
        <end position="44"/>
    </location>
</feature>
<keyword evidence="1" id="KW-0812">Transmembrane</keyword>
<proteinExistence type="predicted"/>
<accession>A0A512DKB0</accession>
<dbReference type="AlphaFoldDB" id="A0A512DKB0"/>
<evidence type="ECO:0000313" key="2">
    <source>
        <dbReference type="EMBL" id="GEO36914.1"/>
    </source>
</evidence>
<keyword evidence="3" id="KW-1185">Reference proteome</keyword>
<evidence type="ECO:0000313" key="3">
    <source>
        <dbReference type="Proteomes" id="UP000321523"/>
    </source>
</evidence>
<dbReference type="RefSeq" id="WP_244619430.1">
    <property type="nucleotide sequence ID" value="NZ_BJYZ01000003.1"/>
</dbReference>
<sequence>MSRAHTNTADAGAAPLARLYGRFVWSRLAVIGILVAALLVSVLFDVATGPSPLSVADIVTGLLDRGALPRGQAVTL</sequence>
<comment type="caution">
    <text evidence="2">The sequence shown here is derived from an EMBL/GenBank/DDBJ whole genome shotgun (WGS) entry which is preliminary data.</text>
</comment>
<gene>
    <name evidence="2" type="ORF">SAE02_10620</name>
</gene>
<name>A0A512DKB0_9PROT</name>
<reference evidence="2 3" key="1">
    <citation type="submission" date="2019-07" db="EMBL/GenBank/DDBJ databases">
        <title>Whole genome shotgun sequence of Skermanella aerolata NBRC 106429.</title>
        <authorList>
            <person name="Hosoyama A."/>
            <person name="Uohara A."/>
            <person name="Ohji S."/>
            <person name="Ichikawa N."/>
        </authorList>
    </citation>
    <scope>NUCLEOTIDE SEQUENCE [LARGE SCALE GENOMIC DNA]</scope>
    <source>
        <strain evidence="2 3">NBRC 106429</strain>
    </source>
</reference>